<dbReference type="GO" id="GO:0016791">
    <property type="term" value="F:phosphatase activity"/>
    <property type="evidence" value="ECO:0007669"/>
    <property type="project" value="TreeGrafter"/>
</dbReference>
<keyword evidence="2" id="KW-1185">Reference proteome</keyword>
<dbReference type="InterPro" id="IPR023214">
    <property type="entry name" value="HAD_sf"/>
</dbReference>
<dbReference type="InterPro" id="IPR006357">
    <property type="entry name" value="HAD-SF_hydro_IIA"/>
</dbReference>
<dbReference type="Proteomes" id="UP000784294">
    <property type="component" value="Unassembled WGS sequence"/>
</dbReference>
<dbReference type="OrthoDB" id="413953at2759"/>
<evidence type="ECO:0000313" key="2">
    <source>
        <dbReference type="Proteomes" id="UP000784294"/>
    </source>
</evidence>
<comment type="caution">
    <text evidence="1">The sequence shown here is derived from an EMBL/GenBank/DDBJ whole genome shotgun (WGS) entry which is preliminary data.</text>
</comment>
<name>A0A448X030_9PLAT</name>
<sequence>MKANKFRFSLVTNNSTRSTDQCVLKCQELGLPVTQLKNDVICSSYVAAKYLQGKNIHGPVYVVGEQGIGLELDKVGIAHFGIGTSAVLVGFDSLINYRKILKATNYILNGCPFYATNDDALFPTEDIALPGTGCIVECLKKASGITPIIMGKPYSPIFEILSSQNNIDPKSTLMVGDRLAFLLF</sequence>
<organism evidence="1 2">
    <name type="scientific">Protopolystoma xenopodis</name>
    <dbReference type="NCBI Taxonomy" id="117903"/>
    <lineage>
        <taxon>Eukaryota</taxon>
        <taxon>Metazoa</taxon>
        <taxon>Spiralia</taxon>
        <taxon>Lophotrochozoa</taxon>
        <taxon>Platyhelminthes</taxon>
        <taxon>Monogenea</taxon>
        <taxon>Polyopisthocotylea</taxon>
        <taxon>Polystomatidea</taxon>
        <taxon>Polystomatidae</taxon>
        <taxon>Protopolystoma</taxon>
    </lineage>
</organism>
<proteinExistence type="predicted"/>
<accession>A0A448X030</accession>
<dbReference type="EMBL" id="CAAALY010067960">
    <property type="protein sequence ID" value="VEL24478.1"/>
    <property type="molecule type" value="Genomic_DNA"/>
</dbReference>
<dbReference type="SUPFAM" id="SSF56784">
    <property type="entry name" value="HAD-like"/>
    <property type="match status" value="1"/>
</dbReference>
<dbReference type="PANTHER" id="PTHR19288">
    <property type="entry name" value="4-NITROPHENYLPHOSPHATASE-RELATED"/>
    <property type="match status" value="1"/>
</dbReference>
<evidence type="ECO:0008006" key="3">
    <source>
        <dbReference type="Google" id="ProtNLM"/>
    </source>
</evidence>
<dbReference type="GO" id="GO:0005737">
    <property type="term" value="C:cytoplasm"/>
    <property type="evidence" value="ECO:0007669"/>
    <property type="project" value="TreeGrafter"/>
</dbReference>
<dbReference type="Gene3D" id="3.40.50.1000">
    <property type="entry name" value="HAD superfamily/HAD-like"/>
    <property type="match status" value="2"/>
</dbReference>
<evidence type="ECO:0000313" key="1">
    <source>
        <dbReference type="EMBL" id="VEL24478.1"/>
    </source>
</evidence>
<dbReference type="Pfam" id="PF13344">
    <property type="entry name" value="Hydrolase_6"/>
    <property type="match status" value="1"/>
</dbReference>
<protein>
    <recommendedName>
        <fullName evidence="3">Phosphoglycolate phosphatase</fullName>
    </recommendedName>
</protein>
<dbReference type="PANTHER" id="PTHR19288:SF93">
    <property type="entry name" value="FI11325P-RELATED"/>
    <property type="match status" value="1"/>
</dbReference>
<dbReference type="InterPro" id="IPR036412">
    <property type="entry name" value="HAD-like_sf"/>
</dbReference>
<reference evidence="1" key="1">
    <citation type="submission" date="2018-11" db="EMBL/GenBank/DDBJ databases">
        <authorList>
            <consortium name="Pathogen Informatics"/>
        </authorList>
    </citation>
    <scope>NUCLEOTIDE SEQUENCE</scope>
</reference>
<gene>
    <name evidence="1" type="ORF">PXEA_LOCUS17918</name>
</gene>
<dbReference type="AlphaFoldDB" id="A0A448X030"/>